<gene>
    <name evidence="2" type="ORF">ENW11_08245</name>
</gene>
<protein>
    <recommendedName>
        <fullName evidence="3">Prepilin-type N-terminal cleavage/methylation domain-containing protein</fullName>
    </recommendedName>
</protein>
<proteinExistence type="predicted"/>
<name>A0A7V4TIM2_9BACT</name>
<evidence type="ECO:0000313" key="2">
    <source>
        <dbReference type="EMBL" id="HGY39779.1"/>
    </source>
</evidence>
<reference evidence="2" key="1">
    <citation type="journal article" date="2020" name="mSystems">
        <title>Genome- and Community-Level Interaction Insights into Carbon Utilization and Element Cycling Functions of Hydrothermarchaeota in Hydrothermal Sediment.</title>
        <authorList>
            <person name="Zhou Z."/>
            <person name="Liu Y."/>
            <person name="Xu W."/>
            <person name="Pan J."/>
            <person name="Luo Z.H."/>
            <person name="Li M."/>
        </authorList>
    </citation>
    <scope>NUCLEOTIDE SEQUENCE [LARGE SCALE GENOMIC DNA]</scope>
    <source>
        <strain evidence="2">SpSt-82</strain>
    </source>
</reference>
<sequence>MKEAPKRFLNECGATLVEIIVVVAILGFFAVVLSGFLHAIMVVGRNLPTSGQVQTYQQVVDQINIFLINLSRDAREAKKLEVKSGLGCPDPECSECLLVHRDEGAFITYGYWENEKAVKREGEVMIKEVYRGDSPIFQVTNDSSVTVTLPVRCLSQTKRGDDAWETRVFSFTVERRLSPLSSP</sequence>
<organism evidence="2">
    <name type="scientific">Candidatus Caldatribacterium saccharofermentans</name>
    <dbReference type="NCBI Taxonomy" id="1454753"/>
    <lineage>
        <taxon>Bacteria</taxon>
        <taxon>Pseudomonadati</taxon>
        <taxon>Atribacterota</taxon>
        <taxon>Atribacteria</taxon>
        <taxon>Atribacterales</taxon>
        <taxon>Candidatus Caldatribacteriaceae</taxon>
        <taxon>Candidatus Caldatribacterium</taxon>
    </lineage>
</organism>
<comment type="caution">
    <text evidence="2">The sequence shown here is derived from an EMBL/GenBank/DDBJ whole genome shotgun (WGS) entry which is preliminary data.</text>
</comment>
<keyword evidence="1" id="KW-0472">Membrane</keyword>
<dbReference type="EMBL" id="DTIY01000061">
    <property type="protein sequence ID" value="HGY39779.1"/>
    <property type="molecule type" value="Genomic_DNA"/>
</dbReference>
<evidence type="ECO:0000256" key="1">
    <source>
        <dbReference type="SAM" id="Phobius"/>
    </source>
</evidence>
<keyword evidence="1" id="KW-1133">Transmembrane helix</keyword>
<dbReference type="AlphaFoldDB" id="A0A7V4TIM2"/>
<feature type="transmembrane region" description="Helical" evidence="1">
    <location>
        <begin position="12"/>
        <end position="37"/>
    </location>
</feature>
<keyword evidence="1" id="KW-0812">Transmembrane</keyword>
<evidence type="ECO:0008006" key="3">
    <source>
        <dbReference type="Google" id="ProtNLM"/>
    </source>
</evidence>
<accession>A0A7V4TIM2</accession>